<evidence type="ECO:0008006" key="4">
    <source>
        <dbReference type="Google" id="ProtNLM"/>
    </source>
</evidence>
<organism evidence="2 3">
    <name type="scientific">Chlamydomonas schloesseri</name>
    <dbReference type="NCBI Taxonomy" id="2026947"/>
    <lineage>
        <taxon>Eukaryota</taxon>
        <taxon>Viridiplantae</taxon>
        <taxon>Chlorophyta</taxon>
        <taxon>core chlorophytes</taxon>
        <taxon>Chlorophyceae</taxon>
        <taxon>CS clade</taxon>
        <taxon>Chlamydomonadales</taxon>
        <taxon>Chlamydomonadaceae</taxon>
        <taxon>Chlamydomonas</taxon>
    </lineage>
</organism>
<proteinExistence type="predicted"/>
<protein>
    <recommendedName>
        <fullName evidence="4">NYN domain-containing protein</fullName>
    </recommendedName>
</protein>
<feature type="region of interest" description="Disordered" evidence="1">
    <location>
        <begin position="1"/>
        <end position="23"/>
    </location>
</feature>
<dbReference type="OrthoDB" id="539448at2759"/>
<evidence type="ECO:0000256" key="1">
    <source>
        <dbReference type="SAM" id="MobiDB-lite"/>
    </source>
</evidence>
<reference evidence="2" key="1">
    <citation type="journal article" date="2020" name="bioRxiv">
        <title>Comparative genomics of Chlamydomonas.</title>
        <authorList>
            <person name="Craig R.J."/>
            <person name="Hasan A.R."/>
            <person name="Ness R.W."/>
            <person name="Keightley P.D."/>
        </authorList>
    </citation>
    <scope>NUCLEOTIDE SEQUENCE</scope>
    <source>
        <strain evidence="2">CCAP 11/173</strain>
    </source>
</reference>
<name>A0A835W9S1_9CHLO</name>
<sequence length="438" mass="46362">MSLSASGGASTWQRLKAPSRDGPQQKDVLIAWDIENARPPTHIPVSMVEEAISNAFHYLPRRKRVGFFAAVSLGALHGSGRRQQQELAELCNYRVTVVLAAGGAKSASADAKLLQQIDAFIERQVATGRAARSVLVLITGDDDFTTRVRRALDAGMDVQLLHPGQGRHASSHLLSTVRGCPNAWHAEWAPFLDHWLKGLPVAPAAGAKRKAEAIDGASGGGTTVKARRLADAGNKSAAGKTAGAVGADKNVGVYPADSRDLAKALWARHCTGGGDVSQQRLAGQDGWAGAAAAGTAAGGAHGTRATTMPAVSPAAGPCRSSGPEGQVGMRRLSPSALNAVAQAQDRERAVRVVRNWLEEERRGNSPAYQLLQAVAAEHGCRLRVKPARRDRRGQAKITCTLPDKGDRRSALEAARHHLRGEVDALLKLTRAKGLRRCS</sequence>
<dbReference type="AlphaFoldDB" id="A0A835W9S1"/>
<feature type="compositionally biased region" description="Polar residues" evidence="1">
    <location>
        <begin position="1"/>
        <end position="13"/>
    </location>
</feature>
<dbReference type="EMBL" id="JAEHOD010000033">
    <property type="protein sequence ID" value="KAG2442151.1"/>
    <property type="molecule type" value="Genomic_DNA"/>
</dbReference>
<gene>
    <name evidence="2" type="ORF">HYH02_009639</name>
</gene>
<evidence type="ECO:0000313" key="3">
    <source>
        <dbReference type="Proteomes" id="UP000613740"/>
    </source>
</evidence>
<dbReference type="Proteomes" id="UP000613740">
    <property type="component" value="Unassembled WGS sequence"/>
</dbReference>
<comment type="caution">
    <text evidence="2">The sequence shown here is derived from an EMBL/GenBank/DDBJ whole genome shotgun (WGS) entry which is preliminary data.</text>
</comment>
<evidence type="ECO:0000313" key="2">
    <source>
        <dbReference type="EMBL" id="KAG2442151.1"/>
    </source>
</evidence>
<keyword evidence="3" id="KW-1185">Reference proteome</keyword>
<accession>A0A835W9S1</accession>